<feature type="chain" id="PRO_5040830801" evidence="1">
    <location>
        <begin position="24"/>
        <end position="121"/>
    </location>
</feature>
<dbReference type="AlphaFoldDB" id="A0A9W6GQ62"/>
<gene>
    <name evidence="2" type="ORF">PM10SUCC1_35160</name>
</gene>
<reference evidence="2" key="1">
    <citation type="submission" date="2022-12" db="EMBL/GenBank/DDBJ databases">
        <title>Reference genome sequencing for broad-spectrum identification of bacterial and archaeal isolates by mass spectrometry.</title>
        <authorList>
            <person name="Sekiguchi Y."/>
            <person name="Tourlousse D.M."/>
        </authorList>
    </citation>
    <scope>NUCLEOTIDE SEQUENCE</scope>
    <source>
        <strain evidence="2">10succ1</strain>
    </source>
</reference>
<protein>
    <submittedName>
        <fullName evidence="2">Uncharacterized protein</fullName>
    </submittedName>
</protein>
<evidence type="ECO:0000256" key="1">
    <source>
        <dbReference type="SAM" id="SignalP"/>
    </source>
</evidence>
<comment type="caution">
    <text evidence="2">The sequence shown here is derived from an EMBL/GenBank/DDBJ whole genome shotgun (WGS) entry which is preliminary data.</text>
</comment>
<evidence type="ECO:0000313" key="2">
    <source>
        <dbReference type="EMBL" id="GLI58002.1"/>
    </source>
</evidence>
<dbReference type="Proteomes" id="UP001144471">
    <property type="component" value="Unassembled WGS sequence"/>
</dbReference>
<proteinExistence type="predicted"/>
<organism evidence="2 3">
    <name type="scientific">Propionigenium maris DSM 9537</name>
    <dbReference type="NCBI Taxonomy" id="1123000"/>
    <lineage>
        <taxon>Bacteria</taxon>
        <taxon>Fusobacteriati</taxon>
        <taxon>Fusobacteriota</taxon>
        <taxon>Fusobacteriia</taxon>
        <taxon>Fusobacteriales</taxon>
        <taxon>Fusobacteriaceae</taxon>
        <taxon>Propionigenium</taxon>
    </lineage>
</organism>
<sequence>MMNNLKKAVAGIFILAGSSMAMADDGEDRFERYSELLNKQYRESFESIDGIREAEVEVEGAGDLIVVEVETEAKKDMTDQVLLDAIDPIVDRVLAQIKEDYDTKVRLVVERDDRIIRSESI</sequence>
<accession>A0A9W6GQ62</accession>
<feature type="signal peptide" evidence="1">
    <location>
        <begin position="1"/>
        <end position="23"/>
    </location>
</feature>
<name>A0A9W6GQ62_9FUSO</name>
<keyword evidence="1" id="KW-0732">Signal</keyword>
<keyword evidence="3" id="KW-1185">Reference proteome</keyword>
<dbReference type="RefSeq" id="WP_281837678.1">
    <property type="nucleotide sequence ID" value="NZ_BSDY01000030.1"/>
</dbReference>
<dbReference type="EMBL" id="BSDY01000030">
    <property type="protein sequence ID" value="GLI58002.1"/>
    <property type="molecule type" value="Genomic_DNA"/>
</dbReference>
<evidence type="ECO:0000313" key="3">
    <source>
        <dbReference type="Proteomes" id="UP001144471"/>
    </source>
</evidence>